<dbReference type="PANTHER" id="PTHR13703">
    <property type="entry name" value="SMAD"/>
    <property type="match status" value="1"/>
</dbReference>
<dbReference type="STRING" id="1965070.A0A443RNH5"/>
<dbReference type="InterPro" id="IPR003619">
    <property type="entry name" value="MAD_homology1_Dwarfin-type"/>
</dbReference>
<dbReference type="Pfam" id="PF03166">
    <property type="entry name" value="MH2"/>
    <property type="match status" value="1"/>
</dbReference>
<comment type="caution">
    <text evidence="10">The sequence shown here is derived from an EMBL/GenBank/DDBJ whole genome shotgun (WGS) entry which is preliminary data.</text>
</comment>
<accession>A0A443RNH5</accession>
<keyword evidence="4 7" id="KW-0805">Transcription regulation</keyword>
<dbReference type="PROSITE" id="PS51075">
    <property type="entry name" value="MH1"/>
    <property type="match status" value="1"/>
</dbReference>
<dbReference type="PROSITE" id="PS51076">
    <property type="entry name" value="MH2"/>
    <property type="match status" value="1"/>
</dbReference>
<keyword evidence="7" id="KW-0963">Cytoplasm</keyword>
<evidence type="ECO:0000256" key="4">
    <source>
        <dbReference type="ARBA" id="ARBA00023015"/>
    </source>
</evidence>
<sequence>MFRCKKGTLLKRLWQHRLDAGPDTERLKAAAFAMLAALDEHHLKTLLDALETRAGEWSPCVVHGPTARTVDGICAYALSCRLWRWPQLGDELKCLVWCHARDLCINPYHWSKLCKSDSLECVPTSEDRLWSEPGCWAEMAYWEFKERVGRLFPVHDNFINVFADLPRGNGFCLKSMSAVSNKHDSVTTKIKNKIGLGITISREDNSVWVYNRSNYPVFLNSHTLDPPTARKLTVYKLLPGYSIKAFDYDKAAKYSPLQEKIQSEEGPFDPYTIRISFTKGWGPKYSRQCITNCPCWLELILVRR</sequence>
<dbReference type="GO" id="GO:0009791">
    <property type="term" value="P:post-embryonic development"/>
    <property type="evidence" value="ECO:0007669"/>
    <property type="project" value="UniProtKB-ARBA"/>
</dbReference>
<keyword evidence="11" id="KW-1185">Reference proteome</keyword>
<proteinExistence type="inferred from homology"/>
<comment type="similarity">
    <text evidence="1 7">Belongs to the dwarfin/SMAD family.</text>
</comment>
<keyword evidence="2" id="KW-0479">Metal-binding</keyword>
<dbReference type="GO" id="GO:0060395">
    <property type="term" value="P:SMAD protein signal transduction"/>
    <property type="evidence" value="ECO:0007669"/>
    <property type="project" value="TreeGrafter"/>
</dbReference>
<dbReference type="PANTHER" id="PTHR13703:SF54">
    <property type="entry name" value="MOTHERS AGAINST DECAPENTAPLEGIC HOMOLOG"/>
    <property type="match status" value="1"/>
</dbReference>
<dbReference type="Proteomes" id="UP000285301">
    <property type="component" value="Unassembled WGS sequence"/>
</dbReference>
<keyword evidence="3" id="KW-0862">Zinc</keyword>
<evidence type="ECO:0000259" key="9">
    <source>
        <dbReference type="PROSITE" id="PS51076"/>
    </source>
</evidence>
<dbReference type="GO" id="GO:0006357">
    <property type="term" value="P:regulation of transcription by RNA polymerase II"/>
    <property type="evidence" value="ECO:0007669"/>
    <property type="project" value="TreeGrafter"/>
</dbReference>
<dbReference type="GO" id="GO:0140416">
    <property type="term" value="F:transcription regulator inhibitor activity"/>
    <property type="evidence" value="ECO:0007669"/>
    <property type="project" value="TreeGrafter"/>
</dbReference>
<evidence type="ECO:0000313" key="10">
    <source>
        <dbReference type="EMBL" id="RWS16820.1"/>
    </source>
</evidence>
<organism evidence="10 11">
    <name type="scientific">Dinothrombium tinctorium</name>
    <dbReference type="NCBI Taxonomy" id="1965070"/>
    <lineage>
        <taxon>Eukaryota</taxon>
        <taxon>Metazoa</taxon>
        <taxon>Ecdysozoa</taxon>
        <taxon>Arthropoda</taxon>
        <taxon>Chelicerata</taxon>
        <taxon>Arachnida</taxon>
        <taxon>Acari</taxon>
        <taxon>Acariformes</taxon>
        <taxon>Trombidiformes</taxon>
        <taxon>Prostigmata</taxon>
        <taxon>Anystina</taxon>
        <taxon>Parasitengona</taxon>
        <taxon>Trombidioidea</taxon>
        <taxon>Trombidiidae</taxon>
        <taxon>Dinothrombium</taxon>
    </lineage>
</organism>
<evidence type="ECO:0000256" key="5">
    <source>
        <dbReference type="ARBA" id="ARBA00023163"/>
    </source>
</evidence>
<dbReference type="SUPFAM" id="SSF56366">
    <property type="entry name" value="SMAD MH1 domain"/>
    <property type="match status" value="1"/>
</dbReference>
<keyword evidence="6 7" id="KW-0539">Nucleus</keyword>
<dbReference type="GO" id="GO:0005737">
    <property type="term" value="C:cytoplasm"/>
    <property type="evidence" value="ECO:0007669"/>
    <property type="project" value="UniProtKB-SubCell"/>
</dbReference>
<dbReference type="InterPro" id="IPR036578">
    <property type="entry name" value="SMAD_MH1_sf"/>
</dbReference>
<dbReference type="SUPFAM" id="SSF49879">
    <property type="entry name" value="SMAD/FHA domain"/>
    <property type="match status" value="1"/>
</dbReference>
<dbReference type="InterPro" id="IPR017855">
    <property type="entry name" value="SMAD-like_dom_sf"/>
</dbReference>
<name>A0A443RNH5_9ACAR</name>
<dbReference type="Gene3D" id="3.90.520.10">
    <property type="entry name" value="SMAD MH1 domain"/>
    <property type="match status" value="1"/>
</dbReference>
<dbReference type="GO" id="GO:0030154">
    <property type="term" value="P:cell differentiation"/>
    <property type="evidence" value="ECO:0007669"/>
    <property type="project" value="TreeGrafter"/>
</dbReference>
<gene>
    <name evidence="10" type="ORF">B4U79_10849</name>
</gene>
<evidence type="ECO:0000313" key="11">
    <source>
        <dbReference type="Proteomes" id="UP000285301"/>
    </source>
</evidence>
<evidence type="ECO:0000256" key="7">
    <source>
        <dbReference type="RuleBase" id="RU361195"/>
    </source>
</evidence>
<comment type="subcellular location">
    <subcellularLocation>
        <location evidence="7">Cytoplasm</location>
    </subcellularLocation>
    <subcellularLocation>
        <location evidence="7">Nucleus</location>
    </subcellularLocation>
</comment>
<feature type="domain" description="MH1" evidence="8">
    <location>
        <begin position="8"/>
        <end position="119"/>
    </location>
</feature>
<protein>
    <recommendedName>
        <fullName evidence="7">Mothers against decapentaplegic homolog</fullName>
        <shortName evidence="7">MAD homolog</shortName>
        <shortName evidence="7">Mothers against DPP homolog</shortName>
    </recommendedName>
    <alternativeName>
        <fullName evidence="7">SMAD family member</fullName>
    </alternativeName>
</protein>
<dbReference type="Pfam" id="PF03165">
    <property type="entry name" value="MH1"/>
    <property type="match status" value="1"/>
</dbReference>
<dbReference type="GO" id="GO:0071144">
    <property type="term" value="C:heteromeric SMAD protein complex"/>
    <property type="evidence" value="ECO:0007669"/>
    <property type="project" value="TreeGrafter"/>
</dbReference>
<dbReference type="Gene3D" id="2.60.200.10">
    <property type="match status" value="1"/>
</dbReference>
<dbReference type="InterPro" id="IPR001132">
    <property type="entry name" value="SMAD_dom_Dwarfin-type"/>
</dbReference>
<dbReference type="GO" id="GO:0070411">
    <property type="term" value="F:I-SMAD binding"/>
    <property type="evidence" value="ECO:0007669"/>
    <property type="project" value="TreeGrafter"/>
</dbReference>
<keyword evidence="5 7" id="KW-0804">Transcription</keyword>
<dbReference type="AlphaFoldDB" id="A0A443RNH5"/>
<evidence type="ECO:0000256" key="2">
    <source>
        <dbReference type="ARBA" id="ARBA00022723"/>
    </source>
</evidence>
<dbReference type="GO" id="GO:0009653">
    <property type="term" value="P:anatomical structure morphogenesis"/>
    <property type="evidence" value="ECO:0007669"/>
    <property type="project" value="TreeGrafter"/>
</dbReference>
<dbReference type="GO" id="GO:0046872">
    <property type="term" value="F:metal ion binding"/>
    <property type="evidence" value="ECO:0007669"/>
    <property type="project" value="UniProtKB-KW"/>
</dbReference>
<dbReference type="InterPro" id="IPR008984">
    <property type="entry name" value="SMAD_FHA_dom_sf"/>
</dbReference>
<dbReference type="GO" id="GO:0051239">
    <property type="term" value="P:regulation of multicellular organismal process"/>
    <property type="evidence" value="ECO:0007669"/>
    <property type="project" value="UniProtKB-ARBA"/>
</dbReference>
<evidence type="ECO:0000256" key="1">
    <source>
        <dbReference type="ARBA" id="ARBA00005545"/>
    </source>
</evidence>
<dbReference type="SMART" id="SM00524">
    <property type="entry name" value="DWB"/>
    <property type="match status" value="1"/>
</dbReference>
<dbReference type="InterPro" id="IPR013019">
    <property type="entry name" value="MAD_homology_MH1"/>
</dbReference>
<reference evidence="10 11" key="1">
    <citation type="journal article" date="2018" name="Gigascience">
        <title>Genomes of trombidid mites reveal novel predicted allergens and laterally-transferred genes associated with secondary metabolism.</title>
        <authorList>
            <person name="Dong X."/>
            <person name="Chaisiri K."/>
            <person name="Xia D."/>
            <person name="Armstrong S.D."/>
            <person name="Fang Y."/>
            <person name="Donnelly M.J."/>
            <person name="Kadowaki T."/>
            <person name="McGarry J.W."/>
            <person name="Darby A.C."/>
            <person name="Makepeace B.L."/>
        </authorList>
    </citation>
    <scope>NUCLEOTIDE SEQUENCE [LARGE SCALE GENOMIC DNA]</scope>
    <source>
        <strain evidence="10">UoL-WK</strain>
    </source>
</reference>
<feature type="domain" description="MH2" evidence="9">
    <location>
        <begin position="136"/>
        <end position="304"/>
    </location>
</feature>
<dbReference type="GO" id="GO:0050793">
    <property type="term" value="P:regulation of developmental process"/>
    <property type="evidence" value="ECO:0007669"/>
    <property type="project" value="UniProtKB-ARBA"/>
</dbReference>
<dbReference type="OrthoDB" id="5946219at2759"/>
<evidence type="ECO:0000256" key="6">
    <source>
        <dbReference type="ARBA" id="ARBA00023242"/>
    </source>
</evidence>
<evidence type="ECO:0000256" key="3">
    <source>
        <dbReference type="ARBA" id="ARBA00022833"/>
    </source>
</evidence>
<evidence type="ECO:0000259" key="8">
    <source>
        <dbReference type="PROSITE" id="PS51075"/>
    </source>
</evidence>
<dbReference type="EMBL" id="NCKU01000160">
    <property type="protein sequence ID" value="RWS16820.1"/>
    <property type="molecule type" value="Genomic_DNA"/>
</dbReference>
<dbReference type="SMART" id="SM00523">
    <property type="entry name" value="DWA"/>
    <property type="match status" value="1"/>
</dbReference>
<dbReference type="InterPro" id="IPR013790">
    <property type="entry name" value="Dwarfin"/>
</dbReference>